<feature type="region of interest" description="Disordered" evidence="3">
    <location>
        <begin position="468"/>
        <end position="511"/>
    </location>
</feature>
<gene>
    <name evidence="6" type="ORF">OS493_018047</name>
</gene>
<evidence type="ECO:0000256" key="2">
    <source>
        <dbReference type="PROSITE-ProRule" id="PRU00059"/>
    </source>
</evidence>
<dbReference type="SUPFAM" id="SSF49854">
    <property type="entry name" value="Spermadhesin, CUB domain"/>
    <property type="match status" value="1"/>
</dbReference>
<dbReference type="Gene3D" id="2.60.120.290">
    <property type="entry name" value="Spermadhesin, CUB domain"/>
    <property type="match status" value="1"/>
</dbReference>
<feature type="compositionally biased region" description="Polar residues" evidence="3">
    <location>
        <begin position="439"/>
        <end position="448"/>
    </location>
</feature>
<dbReference type="AlphaFoldDB" id="A0A9W9Z1R9"/>
<feature type="compositionally biased region" description="Low complexity" evidence="3">
    <location>
        <begin position="411"/>
        <end position="438"/>
    </location>
</feature>
<evidence type="ECO:0000256" key="3">
    <source>
        <dbReference type="SAM" id="MobiDB-lite"/>
    </source>
</evidence>
<dbReference type="InterPro" id="IPR035914">
    <property type="entry name" value="Sperma_CUB_dom_sf"/>
</dbReference>
<keyword evidence="1" id="KW-1015">Disulfide bond</keyword>
<evidence type="ECO:0000256" key="1">
    <source>
        <dbReference type="ARBA" id="ARBA00023157"/>
    </source>
</evidence>
<evidence type="ECO:0000313" key="6">
    <source>
        <dbReference type="EMBL" id="KAJ7372769.1"/>
    </source>
</evidence>
<feature type="region of interest" description="Disordered" evidence="3">
    <location>
        <begin position="411"/>
        <end position="448"/>
    </location>
</feature>
<dbReference type="InterPro" id="IPR000859">
    <property type="entry name" value="CUB_dom"/>
</dbReference>
<dbReference type="PROSITE" id="PS01180">
    <property type="entry name" value="CUB"/>
    <property type="match status" value="1"/>
</dbReference>
<feature type="compositionally biased region" description="Basic and acidic residues" evidence="3">
    <location>
        <begin position="472"/>
        <end position="496"/>
    </location>
</feature>
<keyword evidence="4" id="KW-1133">Transmembrane helix</keyword>
<name>A0A9W9Z1R9_9CNID</name>
<accession>A0A9W9Z1R9</accession>
<dbReference type="PANTHER" id="PTHR19324">
    <property type="entry name" value="PERFORIN-LIKE PROTEIN 1"/>
    <property type="match status" value="1"/>
</dbReference>
<dbReference type="InterPro" id="IPR031569">
    <property type="entry name" value="ApeC"/>
</dbReference>
<evidence type="ECO:0000313" key="7">
    <source>
        <dbReference type="Proteomes" id="UP001163046"/>
    </source>
</evidence>
<dbReference type="OrthoDB" id="5981973at2759"/>
<organism evidence="6 7">
    <name type="scientific">Desmophyllum pertusum</name>
    <dbReference type="NCBI Taxonomy" id="174260"/>
    <lineage>
        <taxon>Eukaryota</taxon>
        <taxon>Metazoa</taxon>
        <taxon>Cnidaria</taxon>
        <taxon>Anthozoa</taxon>
        <taxon>Hexacorallia</taxon>
        <taxon>Scleractinia</taxon>
        <taxon>Caryophylliina</taxon>
        <taxon>Caryophylliidae</taxon>
        <taxon>Desmophyllum</taxon>
    </lineage>
</organism>
<feature type="region of interest" description="Disordered" evidence="3">
    <location>
        <begin position="364"/>
        <end position="391"/>
    </location>
</feature>
<dbReference type="Proteomes" id="UP001163046">
    <property type="component" value="Unassembled WGS sequence"/>
</dbReference>
<comment type="caution">
    <text evidence="2">Lacks conserved residue(s) required for the propagation of feature annotation.</text>
</comment>
<keyword evidence="7" id="KW-1185">Reference proteome</keyword>
<protein>
    <recommendedName>
        <fullName evidence="5">CUB domain-containing protein</fullName>
    </recommendedName>
</protein>
<feature type="compositionally biased region" description="Polar residues" evidence="3">
    <location>
        <begin position="498"/>
        <end position="510"/>
    </location>
</feature>
<dbReference type="Pfam" id="PF16977">
    <property type="entry name" value="ApeC"/>
    <property type="match status" value="1"/>
</dbReference>
<evidence type="ECO:0000259" key="5">
    <source>
        <dbReference type="PROSITE" id="PS01180"/>
    </source>
</evidence>
<keyword evidence="4" id="KW-0812">Transmembrane</keyword>
<evidence type="ECO:0000256" key="4">
    <source>
        <dbReference type="SAM" id="Phobius"/>
    </source>
</evidence>
<dbReference type="EMBL" id="MU826835">
    <property type="protein sequence ID" value="KAJ7372769.1"/>
    <property type="molecule type" value="Genomic_DNA"/>
</dbReference>
<feature type="transmembrane region" description="Helical" evidence="4">
    <location>
        <begin position="529"/>
        <end position="553"/>
    </location>
</feature>
<feature type="domain" description="CUB" evidence="5">
    <location>
        <begin position="228"/>
        <end position="343"/>
    </location>
</feature>
<comment type="caution">
    <text evidence="6">The sequence shown here is derived from an EMBL/GenBank/DDBJ whole genome shotgun (WGS) entry which is preliminary data.</text>
</comment>
<proteinExistence type="predicted"/>
<dbReference type="Pfam" id="PF00431">
    <property type="entry name" value="CUB"/>
    <property type="match status" value="1"/>
</dbReference>
<sequence>MKNIAVGSSLAELCSTVLWPSGKYGLPMPKSGCPKATGFYWKMGYILQDLEDVDSLTAVSPNSQLQGWVLGDVVQYFCTKNNASVAVDGLRLRWPVGEYCIYRKGTSCPKGFLSGSMLWDNENSAVGKNKNQNAGILPEGVYNQDTKMFFCCQTAGSYQTLIELPTASPFYLIAFTTRCQEVLNTVHTMEHIAYDTEDDNNHDQKTFPYPYGASFKEPTIHYCYYKECAWTMTALTGTFWSPYYPQDYNHRAACKWHINVPWNYTISLTFEDVTLEPSCCQCDYVEIWGTLSDGSAVLIRTFCEETKPNPSQTISSSGNNMTVIFYSDASVAANGFKASYRAIPAAAVTTTSTIASTAYRNGTQTTISSNTTTTPVTSSKPTSQATTLSTKQNNTTTVPYTAVTTTSAIASTTNSNETQTTISSNTTATPVTNSTTSSEPTSREATTSFTKQNDITTVPFTNISTRTTASTTDRDITTRPSDVTKETSTTDRDFPSEQHISTTEPVNSTATERDVVHEARSESTSTGNVFVIVGVTASLIVIGGAVAGTLFCFCRKRNIKRSHNDRSRLAAANKTISMSNISSWEMYQGRSFVSSEEKDNELYTETKLEGQYDNRAKDYFNDEVKESDNPLYASSLETAAKESDNPMYESMPDDNLKGTNDDGIYSPLYERISRII</sequence>
<dbReference type="SMART" id="SM00042">
    <property type="entry name" value="CUB"/>
    <property type="match status" value="1"/>
</dbReference>
<dbReference type="PANTHER" id="PTHR19324:SF33">
    <property type="entry name" value="MUCIN-5AC"/>
    <property type="match status" value="1"/>
</dbReference>
<reference evidence="6" key="1">
    <citation type="submission" date="2023-01" db="EMBL/GenBank/DDBJ databases">
        <title>Genome assembly of the deep-sea coral Lophelia pertusa.</title>
        <authorList>
            <person name="Herrera S."/>
            <person name="Cordes E."/>
        </authorList>
    </citation>
    <scope>NUCLEOTIDE SEQUENCE</scope>
    <source>
        <strain evidence="6">USNM1676648</strain>
        <tissue evidence="6">Polyp</tissue>
    </source>
</reference>
<feature type="region of interest" description="Disordered" evidence="3">
    <location>
        <begin position="641"/>
        <end position="662"/>
    </location>
</feature>
<dbReference type="CDD" id="cd00041">
    <property type="entry name" value="CUB"/>
    <property type="match status" value="1"/>
</dbReference>
<dbReference type="FunFam" id="2.60.120.290:FF:000005">
    <property type="entry name" value="Procollagen C-endopeptidase enhancer 1"/>
    <property type="match status" value="1"/>
</dbReference>
<keyword evidence="4" id="KW-0472">Membrane</keyword>